<comment type="caution">
    <text evidence="2">The sequence shown here is derived from an EMBL/GenBank/DDBJ whole genome shotgun (WGS) entry which is preliminary data.</text>
</comment>
<dbReference type="GeneID" id="93482512"/>
<keyword evidence="3" id="KW-1185">Reference proteome</keyword>
<reference evidence="2" key="1">
    <citation type="submission" date="2009-09" db="EMBL/GenBank/DDBJ databases">
        <authorList>
            <person name="Weinstock G."/>
            <person name="Sodergren E."/>
            <person name="Clifton S."/>
            <person name="Fulton L."/>
            <person name="Fulton B."/>
            <person name="Courtney L."/>
            <person name="Fronick C."/>
            <person name="Harrison M."/>
            <person name="Strong C."/>
            <person name="Farmer C."/>
            <person name="Delahaunty K."/>
            <person name="Markovic C."/>
            <person name="Hall O."/>
            <person name="Minx P."/>
            <person name="Tomlinson C."/>
            <person name="Mitreva M."/>
            <person name="Nelson J."/>
            <person name="Hou S."/>
            <person name="Wollam A."/>
            <person name="Pepin K.H."/>
            <person name="Johnson M."/>
            <person name="Bhonagiri V."/>
            <person name="Nash W.E."/>
            <person name="Warren W."/>
            <person name="Chinwalla A."/>
            <person name="Mardis E.R."/>
            <person name="Wilson R.K."/>
        </authorList>
    </citation>
    <scope>NUCLEOTIDE SEQUENCE [LARGE SCALE GENOMIC DNA]</scope>
    <source>
        <strain evidence="2">DSM 20544</strain>
    </source>
</reference>
<feature type="domain" description="HTH cro/C1-type" evidence="1">
    <location>
        <begin position="4"/>
        <end position="63"/>
    </location>
</feature>
<proteinExistence type="predicted"/>
<dbReference type="InterPro" id="IPR010982">
    <property type="entry name" value="Lambda_DNA-bd_dom_sf"/>
</dbReference>
<dbReference type="PROSITE" id="PS50943">
    <property type="entry name" value="HTH_CROC1"/>
    <property type="match status" value="1"/>
</dbReference>
<dbReference type="EMBL" id="ABWK02000001">
    <property type="protein sequence ID" value="EEX69949.1"/>
    <property type="molecule type" value="Genomic_DNA"/>
</dbReference>
<dbReference type="SUPFAM" id="SSF47413">
    <property type="entry name" value="lambda repressor-like DNA-binding domains"/>
    <property type="match status" value="1"/>
</dbReference>
<dbReference type="PATRIC" id="fig|500635.8.peg.75"/>
<dbReference type="InterPro" id="IPR001387">
    <property type="entry name" value="Cro/C1-type_HTH"/>
</dbReference>
<dbReference type="Proteomes" id="UP000003671">
    <property type="component" value="Unassembled WGS sequence"/>
</dbReference>
<dbReference type="GO" id="GO:0003677">
    <property type="term" value="F:DNA binding"/>
    <property type="evidence" value="ECO:0007669"/>
    <property type="project" value="InterPro"/>
</dbReference>
<evidence type="ECO:0000313" key="2">
    <source>
        <dbReference type="EMBL" id="EEX69949.1"/>
    </source>
</evidence>
<dbReference type="CDD" id="cd00093">
    <property type="entry name" value="HTH_XRE"/>
    <property type="match status" value="1"/>
</dbReference>
<organism evidence="2 3">
    <name type="scientific">Mitsuokella multacida DSM 20544</name>
    <dbReference type="NCBI Taxonomy" id="500635"/>
    <lineage>
        <taxon>Bacteria</taxon>
        <taxon>Bacillati</taxon>
        <taxon>Bacillota</taxon>
        <taxon>Negativicutes</taxon>
        <taxon>Selenomonadales</taxon>
        <taxon>Selenomonadaceae</taxon>
        <taxon>Mitsuokella</taxon>
    </lineage>
</organism>
<gene>
    <name evidence="2" type="ORF">MITSMUL_03080</name>
</gene>
<dbReference type="eggNOG" id="COG1396">
    <property type="taxonomic scope" value="Bacteria"/>
</dbReference>
<dbReference type="STRING" id="500635.MITSMUL_03080"/>
<dbReference type="RefSeq" id="WP_005838918.1">
    <property type="nucleotide sequence ID" value="NZ_GG697141.2"/>
</dbReference>
<evidence type="ECO:0000259" key="1">
    <source>
        <dbReference type="PROSITE" id="PS50943"/>
    </source>
</evidence>
<evidence type="ECO:0000313" key="3">
    <source>
        <dbReference type="Proteomes" id="UP000003671"/>
    </source>
</evidence>
<name>C9KJ83_9FIRM</name>
<protein>
    <recommendedName>
        <fullName evidence="1">HTH cro/C1-type domain-containing protein</fullName>
    </recommendedName>
</protein>
<dbReference type="HOGENOM" id="CLU_2059804_0_0_9"/>
<dbReference type="AlphaFoldDB" id="C9KJ83"/>
<dbReference type="Gene3D" id="1.10.260.40">
    <property type="entry name" value="lambda repressor-like DNA-binding domains"/>
    <property type="match status" value="1"/>
</dbReference>
<accession>C9KJ83</accession>
<dbReference type="SMART" id="SM00530">
    <property type="entry name" value="HTH_XRE"/>
    <property type="match status" value="1"/>
</dbReference>
<sequence>MNRIKMLREAKGLGLRELAADLERHGTPLSWMTINKCERADSNPSWKSIRILSDYFGVSADYLMGTDMTVAAHNEKGTSLPPELQLAVEKFYREQKLKYEENDGTGKE</sequence>